<feature type="compositionally biased region" description="Pro residues" evidence="1">
    <location>
        <begin position="763"/>
        <end position="774"/>
    </location>
</feature>
<dbReference type="AlphaFoldDB" id="A0AA88HZ22"/>
<feature type="signal peptide" evidence="2">
    <location>
        <begin position="1"/>
        <end position="20"/>
    </location>
</feature>
<feature type="region of interest" description="Disordered" evidence="1">
    <location>
        <begin position="516"/>
        <end position="542"/>
    </location>
</feature>
<feature type="compositionally biased region" description="Polar residues" evidence="1">
    <location>
        <begin position="417"/>
        <end position="429"/>
    </location>
</feature>
<feature type="compositionally biased region" description="Polar residues" evidence="1">
    <location>
        <begin position="270"/>
        <end position="306"/>
    </location>
</feature>
<feature type="compositionally biased region" description="Low complexity" evidence="1">
    <location>
        <begin position="365"/>
        <end position="407"/>
    </location>
</feature>
<dbReference type="GO" id="GO:0008061">
    <property type="term" value="F:chitin binding"/>
    <property type="evidence" value="ECO:0007669"/>
    <property type="project" value="InterPro"/>
</dbReference>
<accession>A0AA88HZ22</accession>
<dbReference type="Proteomes" id="UP001187531">
    <property type="component" value="Unassembled WGS sequence"/>
</dbReference>
<keyword evidence="5" id="KW-1185">Reference proteome</keyword>
<comment type="caution">
    <text evidence="4">The sequence shown here is derived from an EMBL/GenBank/DDBJ whole genome shotgun (WGS) entry which is preliminary data.</text>
</comment>
<protein>
    <recommendedName>
        <fullName evidence="3">Chitin-binding type-2 domain-containing protein</fullName>
    </recommendedName>
</protein>
<dbReference type="PANTHER" id="PTHR22933">
    <property type="entry name" value="FI18007P1-RELATED"/>
    <property type="match status" value="1"/>
</dbReference>
<dbReference type="EMBL" id="JAVRJZ010000007">
    <property type="protein sequence ID" value="KAK2720745.1"/>
    <property type="molecule type" value="Genomic_DNA"/>
</dbReference>
<feature type="compositionally biased region" description="Polar residues" evidence="1">
    <location>
        <begin position="35"/>
        <end position="46"/>
    </location>
</feature>
<feature type="compositionally biased region" description="Low complexity" evidence="1">
    <location>
        <begin position="307"/>
        <end position="346"/>
    </location>
</feature>
<dbReference type="Gene3D" id="2.170.140.10">
    <property type="entry name" value="Chitin binding domain"/>
    <property type="match status" value="1"/>
</dbReference>
<reference evidence="4" key="1">
    <citation type="submission" date="2023-07" db="EMBL/GenBank/DDBJ databases">
        <title>Chromosome-level genome assembly of Artemia franciscana.</title>
        <authorList>
            <person name="Jo E."/>
        </authorList>
    </citation>
    <scope>NUCLEOTIDE SEQUENCE</scope>
    <source>
        <tissue evidence="4">Whole body</tissue>
    </source>
</reference>
<feature type="region of interest" description="Disordered" evidence="1">
    <location>
        <begin position="22"/>
        <end position="66"/>
    </location>
</feature>
<dbReference type="InterPro" id="IPR002557">
    <property type="entry name" value="Chitin-bd_dom"/>
</dbReference>
<feature type="region of interest" description="Disordered" evidence="1">
    <location>
        <begin position="713"/>
        <end position="774"/>
    </location>
</feature>
<dbReference type="SMART" id="SM00494">
    <property type="entry name" value="ChtBD2"/>
    <property type="match status" value="1"/>
</dbReference>
<feature type="region of interest" description="Disordered" evidence="1">
    <location>
        <begin position="248"/>
        <end position="429"/>
    </location>
</feature>
<feature type="compositionally biased region" description="Low complexity" evidence="1">
    <location>
        <begin position="205"/>
        <end position="232"/>
    </location>
</feature>
<dbReference type="PANTHER" id="PTHR22933:SF43">
    <property type="entry name" value="LP10131P"/>
    <property type="match status" value="1"/>
</dbReference>
<dbReference type="InterPro" id="IPR036508">
    <property type="entry name" value="Chitin-bd_dom_sf"/>
</dbReference>
<keyword evidence="2" id="KW-0732">Signal</keyword>
<feature type="region of interest" description="Disordered" evidence="1">
    <location>
        <begin position="123"/>
        <end position="232"/>
    </location>
</feature>
<feature type="compositionally biased region" description="Basic and acidic residues" evidence="1">
    <location>
        <begin position="521"/>
        <end position="542"/>
    </location>
</feature>
<dbReference type="SUPFAM" id="SSF57625">
    <property type="entry name" value="Invertebrate chitin-binding proteins"/>
    <property type="match status" value="1"/>
</dbReference>
<dbReference type="PROSITE" id="PS50940">
    <property type="entry name" value="CHIT_BIND_II"/>
    <property type="match status" value="1"/>
</dbReference>
<feature type="compositionally biased region" description="Low complexity" evidence="1">
    <location>
        <begin position="139"/>
        <end position="192"/>
    </location>
</feature>
<dbReference type="InterPro" id="IPR052976">
    <property type="entry name" value="Scoloptoxin-like"/>
</dbReference>
<name>A0AA88HZ22_ARTSF</name>
<feature type="compositionally biased region" description="Polar residues" evidence="1">
    <location>
        <begin position="349"/>
        <end position="364"/>
    </location>
</feature>
<sequence>MGKLFRISLLLLGLTNLLHASNTNSRQQQSTSTNHPRSPQHSQRQPHQFPWNLPSPWTPPEPTENLPNFNPLFSSIGNQGFEPPNQQEFGQLTQPNLPNNGVNNFPNFWNTAQSIAPQNFQYGQNGNFPNSGGSGGIPGSSVNRPFNNQNGQFGQNTNSQNPFSNPSQNSGNNGFPFQSNQGGNFGPMQGQNGQFGQGQFGQGQFGPAQFGQGQTFPGQFNQGQPSYQGYPGQFGQTPMSPFGQGFPSQNYPGQGPFYPGQNFPPFNGRFPSNSTINRPTFNPFNSRYPGQQPAFNPFNNTNSFLGQSNPSFNPYNPSNQNYNPFTQNSFSQNPFNQFQGQNGFANRNPAGNSFNNNQFPTNSYNGQFPGQNPFNQNPFNQNGQYPGSNNPFNQNQFPNRQGQNQFGSRSPLREQDFSNNLDQNSPFSGLSSPLQAFPINPFLADQGPQNLFLNNFGGPMFPPNYNPYHPYGGIPESLRNSSFNPLKTGHLPEVELLNRPPFLFNPFGKIDNPSQFAAKVHPNDNDIHKHDEKKENKEKDQRKMRGFQNFSPQQNLLQDSRGQVPWTNAGGGLYPSFPGDFGQRQQLDIFGRPLFAGNYPHLQVPAPSQGSTTSLPNRVNDLRDLVPGTPEVDYPVYGQVPETSFSCDGKTPGYYADVETRCQVFHICIPDSDGKNMKQSFLCGNGTLFNEPLNVCQWWSDVSCQRFSGGKTSTGYNFPNEQKGESKDENRKQKFESTERPATSEPGFTSKFERPKQLFRPPYARPPFQVPQSS</sequence>
<feature type="domain" description="Chitin-binding type-2" evidence="3">
    <location>
        <begin position="644"/>
        <end position="706"/>
    </location>
</feature>
<feature type="compositionally biased region" description="Low complexity" evidence="1">
    <location>
        <begin position="22"/>
        <end position="34"/>
    </location>
</feature>
<gene>
    <name evidence="4" type="ORF">QYM36_004583</name>
</gene>
<dbReference type="GO" id="GO:0005576">
    <property type="term" value="C:extracellular region"/>
    <property type="evidence" value="ECO:0007669"/>
    <property type="project" value="InterPro"/>
</dbReference>
<evidence type="ECO:0000313" key="4">
    <source>
        <dbReference type="EMBL" id="KAK2720745.1"/>
    </source>
</evidence>
<feature type="compositionally biased region" description="Basic and acidic residues" evidence="1">
    <location>
        <begin position="722"/>
        <end position="739"/>
    </location>
</feature>
<evidence type="ECO:0000256" key="2">
    <source>
        <dbReference type="SAM" id="SignalP"/>
    </source>
</evidence>
<dbReference type="Pfam" id="PF01607">
    <property type="entry name" value="CBM_14"/>
    <property type="match status" value="1"/>
</dbReference>
<feature type="compositionally biased region" description="Gly residues" evidence="1">
    <location>
        <begin position="193"/>
        <end position="204"/>
    </location>
</feature>
<feature type="chain" id="PRO_5041665012" description="Chitin-binding type-2 domain-containing protein" evidence="2">
    <location>
        <begin position="21"/>
        <end position="774"/>
    </location>
</feature>
<evidence type="ECO:0000256" key="1">
    <source>
        <dbReference type="SAM" id="MobiDB-lite"/>
    </source>
</evidence>
<evidence type="ECO:0000313" key="5">
    <source>
        <dbReference type="Proteomes" id="UP001187531"/>
    </source>
</evidence>
<evidence type="ECO:0000259" key="3">
    <source>
        <dbReference type="PROSITE" id="PS50940"/>
    </source>
</evidence>
<organism evidence="4 5">
    <name type="scientific">Artemia franciscana</name>
    <name type="common">Brine shrimp</name>
    <name type="synonym">Artemia sanfranciscana</name>
    <dbReference type="NCBI Taxonomy" id="6661"/>
    <lineage>
        <taxon>Eukaryota</taxon>
        <taxon>Metazoa</taxon>
        <taxon>Ecdysozoa</taxon>
        <taxon>Arthropoda</taxon>
        <taxon>Crustacea</taxon>
        <taxon>Branchiopoda</taxon>
        <taxon>Anostraca</taxon>
        <taxon>Artemiidae</taxon>
        <taxon>Artemia</taxon>
    </lineage>
</organism>
<proteinExistence type="predicted"/>